<protein>
    <recommendedName>
        <fullName evidence="3">Plasmid stabilization protein</fullName>
    </recommendedName>
</protein>
<evidence type="ECO:0008006" key="3">
    <source>
        <dbReference type="Google" id="ProtNLM"/>
    </source>
</evidence>
<accession>A0A6N4TJB1</accession>
<gene>
    <name evidence="1" type="ORF">Aargi30884_15640</name>
</gene>
<evidence type="ECO:0000313" key="2">
    <source>
        <dbReference type="Proteomes" id="UP000464754"/>
    </source>
</evidence>
<dbReference type="AlphaFoldDB" id="A0A6N4TJB1"/>
<evidence type="ECO:0000313" key="1">
    <source>
        <dbReference type="EMBL" id="BBK22661.1"/>
    </source>
</evidence>
<name>A0A6N4TJB1_9FIRM</name>
<keyword evidence="2" id="KW-1185">Reference proteome</keyword>
<dbReference type="EMBL" id="AP019695">
    <property type="protein sequence ID" value="BBK22661.1"/>
    <property type="molecule type" value="Genomic_DNA"/>
</dbReference>
<organism evidence="1 2">
    <name type="scientific">Amedibacterium intestinale</name>
    <dbReference type="NCBI Taxonomy" id="2583452"/>
    <lineage>
        <taxon>Bacteria</taxon>
        <taxon>Bacillati</taxon>
        <taxon>Bacillota</taxon>
        <taxon>Erysipelotrichia</taxon>
        <taxon>Erysipelotrichales</taxon>
        <taxon>Erysipelotrichaceae</taxon>
        <taxon>Amedibacterium</taxon>
    </lineage>
</organism>
<reference evidence="2" key="1">
    <citation type="submission" date="2019-05" db="EMBL/GenBank/DDBJ databases">
        <title>Complete genome sequencing of Absiella argi strain JCM 30884.</title>
        <authorList>
            <person name="Sakamoto M."/>
            <person name="Murakami T."/>
            <person name="Mori H."/>
        </authorList>
    </citation>
    <scope>NUCLEOTIDE SEQUENCE [LARGE SCALE GENOMIC DNA]</scope>
    <source>
        <strain evidence="2">JCM 30884</strain>
    </source>
</reference>
<dbReference type="KEGG" id="aarg:Aargi30884_15640"/>
<dbReference type="Proteomes" id="UP000464754">
    <property type="component" value="Chromosome"/>
</dbReference>
<sequence length="100" mass="12029">MGNYEVVISNKLKDKLIINQNYYHSKNADEYFAVFIKVLNNHVGILKENPNIAVKYSKYVRKYVIKEIKQVLYFIIEEENNRIILLELSNFKERTPFIHY</sequence>
<dbReference type="RefSeq" id="WP_118277761.1">
    <property type="nucleotide sequence ID" value="NZ_AP019695.1"/>
</dbReference>
<proteinExistence type="predicted"/>